<feature type="binding site" evidence="6">
    <location>
        <position position="460"/>
    </location>
    <ligand>
        <name>Zn(2+)</name>
        <dbReference type="ChEBI" id="CHEBI:29105"/>
    </ligand>
</feature>
<name>A0ABZ1CMB8_9PROT</name>
<evidence type="ECO:0000256" key="1">
    <source>
        <dbReference type="ARBA" id="ARBA00022448"/>
    </source>
</evidence>
<dbReference type="RefSeq" id="WP_324779624.1">
    <property type="nucleotide sequence ID" value="NZ_CP141769.1"/>
</dbReference>
<keyword evidence="4 6" id="KW-0862">Zinc</keyword>
<evidence type="ECO:0000313" key="7">
    <source>
        <dbReference type="EMBL" id="WRS39093.1"/>
    </source>
</evidence>
<protein>
    <recommendedName>
        <fullName evidence="6">Probable inorganic carbon transporter subunit DabA</fullName>
    </recommendedName>
</protein>
<proteinExistence type="inferred from homology"/>
<dbReference type="HAMAP" id="MF_01871">
    <property type="entry name" value="DabA"/>
    <property type="match status" value="1"/>
</dbReference>
<dbReference type="Proteomes" id="UP001334732">
    <property type="component" value="Chromosome"/>
</dbReference>
<comment type="subcellular location">
    <subcellularLocation>
        <location evidence="6">Cell membrane</location>
        <topology evidence="6">Peripheral membrane protein</topology>
    </subcellularLocation>
</comment>
<feature type="binding site" evidence="6">
    <location>
        <position position="462"/>
    </location>
    <ligand>
        <name>Zn(2+)</name>
        <dbReference type="ChEBI" id="CHEBI:29105"/>
    </ligand>
</feature>
<evidence type="ECO:0000256" key="6">
    <source>
        <dbReference type="HAMAP-Rule" id="MF_01871"/>
    </source>
</evidence>
<evidence type="ECO:0000256" key="5">
    <source>
        <dbReference type="ARBA" id="ARBA00023136"/>
    </source>
</evidence>
<dbReference type="EMBL" id="CP141769">
    <property type="protein sequence ID" value="WRS39093.1"/>
    <property type="molecule type" value="Genomic_DNA"/>
</dbReference>
<feature type="binding site" evidence="6">
    <location>
        <position position="719"/>
    </location>
    <ligand>
        <name>Zn(2+)</name>
        <dbReference type="ChEBI" id="CHEBI:29105"/>
    </ligand>
</feature>
<comment type="similarity">
    <text evidence="6">Belongs to the inorganic carbon transporter (TC 9.A.2) DabA family.</text>
</comment>
<keyword evidence="5 6" id="KW-0472">Membrane</keyword>
<evidence type="ECO:0000256" key="3">
    <source>
        <dbReference type="ARBA" id="ARBA00022723"/>
    </source>
</evidence>
<comment type="cofactor">
    <cofactor evidence="6">
        <name>Zn(2+)</name>
        <dbReference type="ChEBI" id="CHEBI:29105"/>
    </cofactor>
</comment>
<evidence type="ECO:0000313" key="8">
    <source>
        <dbReference type="Proteomes" id="UP001334732"/>
    </source>
</evidence>
<evidence type="ECO:0000256" key="4">
    <source>
        <dbReference type="ARBA" id="ARBA00022833"/>
    </source>
</evidence>
<keyword evidence="8" id="KW-1185">Reference proteome</keyword>
<dbReference type="PANTHER" id="PTHR38344">
    <property type="entry name" value="UPF0753 PROTEIN AQ_863"/>
    <property type="match status" value="1"/>
</dbReference>
<sequence length="1043" mass="116063">MSLALGRRLKIRAMVHVAGEPIPFFWPMRTFIHHNPLYGLEHLPFEQAVGEGERLFHARGFLPRPIQQRYLASGKVDLAALEDQVERFLATQPHVAGLDLRRLLMTLLTEIEAPVGTPPSLADAADVHAVLNGFALPARKIGDAALAARVGADMPPGRPLYAIVDMLFGTEIGATLNELVIKSCLDFFDEGQSVWQMPGREKGLFAAWSAVARRNLRLFIRGLHIKRILAADDTPEGIIRHVMDELGVAEDDWMSHFTCELTRLHGWAGFIRWRAGAKHYHWSRHYPADLVDYLAIRLVLGLALLREHAQRKGTPARLADLARFVEAHPAEAYLRRELHGGHVQPEMAHAVEDAISSGRPARIARLLPDYLARKREQEAQRHAATLRRLASGAGQADALQQLAPEDVARLTATLARFEQDEGRMWLAAQEAHYMGGLLRGLHLARPAPREKRPFAQALFCIDVRAERIRRHLEKVGDYQTFGIAGFFGVPVSFIGLEKGSETHLCPVVATPKNVVLELAITRSADEQAFMSALEQVFHELKASVLSPFITVEAIGLLFGLDMFGKSLAPLAYNRWRQRLHPGQPDSRLLLDKLSREQAESIIRSLQRAMIVKAVGRELGIQREAITDEMIRELRETALGNHAGPTDFARAFKLDAQAEARFIERLQSVYRINRGYAQIQLERLGRIGFSLDEQVHFVSQALRSIGLTEGFSRFVLLAGHGSTSENNPYESALDCGACGGNHGITNARVLAQIANKPAVRARLREQGIAVPDDSWFVPAFHNTTTDELRLFDLDLLPSSHLVYIERLSNGLQAASRLCAAERIGTLEDATAAANRDGDPAGAYRLARRNAMDWSQVRPEWGLARNAAFVIGRRNITGDLDLEGRVFLHSYDYRCDPKGRLLENILAGPLVVGQWINMEHYFSAVDNDHYGSGSKVYHNIAGRFGVMTGNLSDLRTGLPAQTVLRDGAPYHEPLRLLTVIEAPFVHARAAIEGVVKVRNLVHNGWLRMAVADPETGDVYVFEDGAWQQRPLHAVSNAIEERELAL</sequence>
<evidence type="ECO:0000256" key="2">
    <source>
        <dbReference type="ARBA" id="ARBA00022475"/>
    </source>
</evidence>
<keyword evidence="2 6" id="KW-1003">Cell membrane</keyword>
<keyword evidence="1 6" id="KW-0813">Transport</keyword>
<feature type="binding site" evidence="6">
    <location>
        <position position="734"/>
    </location>
    <ligand>
        <name>Zn(2+)</name>
        <dbReference type="ChEBI" id="CHEBI:29105"/>
    </ligand>
</feature>
<dbReference type="PANTHER" id="PTHR38344:SF1">
    <property type="entry name" value="INORGANIC CARBON TRANSPORTER SUBUNIT DABA-RELATED"/>
    <property type="match status" value="1"/>
</dbReference>
<reference evidence="7 8" key="1">
    <citation type="submission" date="2023-12" db="EMBL/GenBank/DDBJ databases">
        <title>Thiobacillus sedimentum sp. nov., a chemolithoautotrophic sulfur-oxidizing bacterium isolated from freshwater sediment.</title>
        <authorList>
            <person name="Luo J."/>
            <person name="Dai C."/>
        </authorList>
    </citation>
    <scope>NUCLEOTIDE SEQUENCE [LARGE SCALE GENOMIC DNA]</scope>
    <source>
        <strain evidence="7 8">SCUT-2</strain>
    </source>
</reference>
<dbReference type="InterPro" id="IPR018752">
    <property type="entry name" value="DabA"/>
</dbReference>
<gene>
    <name evidence="6" type="primary">dabA</name>
    <name evidence="7" type="ORF">VA613_13940</name>
</gene>
<dbReference type="Pfam" id="PF10070">
    <property type="entry name" value="DabA"/>
    <property type="match status" value="1"/>
</dbReference>
<comment type="subunit">
    <text evidence="6">Forms a complex with DabB.</text>
</comment>
<accession>A0ABZ1CMB8</accession>
<organism evidence="7 8">
    <name type="scientific">Thiobacillus sedimenti</name>
    <dbReference type="NCBI Taxonomy" id="3110231"/>
    <lineage>
        <taxon>Bacteria</taxon>
        <taxon>Pseudomonadati</taxon>
        <taxon>Pseudomonadota</taxon>
        <taxon>Betaproteobacteria</taxon>
        <taxon>Nitrosomonadales</taxon>
        <taxon>Thiobacillaceae</taxon>
        <taxon>Thiobacillus</taxon>
    </lineage>
</organism>
<keyword evidence="3 6" id="KW-0479">Metal-binding</keyword>
<comment type="function">
    <text evidence="6">Part of an energy-coupled inorganic carbon pump.</text>
</comment>